<comment type="caution">
    <text evidence="1">The sequence shown here is derived from an EMBL/GenBank/DDBJ whole genome shotgun (WGS) entry which is preliminary data.</text>
</comment>
<dbReference type="EMBL" id="MU003493">
    <property type="protein sequence ID" value="KAF2477021.1"/>
    <property type="molecule type" value="Genomic_DNA"/>
</dbReference>
<keyword evidence="2" id="KW-1185">Reference proteome</keyword>
<name>A0ACB6REV5_9PLEO</name>
<proteinExistence type="predicted"/>
<dbReference type="Proteomes" id="UP000799755">
    <property type="component" value="Unassembled WGS sequence"/>
</dbReference>
<accession>A0ACB6REV5</accession>
<sequence length="324" mass="35566">MTTRRVARGGRNPKDLPRDQQVSRKVSWLLRHGANQEGLKLGKGGYVSVQDALNTRALKSLNITFPELRAMVAENDKQRFSMILASSLSDSSNITSSPVNRLESEAFDPTPKSDDPSDYIIRANQGHSISVETEGLLTEVSEESGNVPELCVHGTDEPAWRLILKSGGLRCMGRNHIHFASGLPRGFKSMDQGIAATVEGKDAPHVISGMRKSSTILIYINIRAAMAHGIKFFLSENGVVLTEGNEKGVLSYEFFEMVESRKKGGGVLMRDGVLPDDVEVDIRGWEKDISDARSLKRSRKGKERSGRGGKARVNDDSRDVFVGV</sequence>
<evidence type="ECO:0000313" key="2">
    <source>
        <dbReference type="Proteomes" id="UP000799755"/>
    </source>
</evidence>
<reference evidence="1" key="1">
    <citation type="journal article" date="2020" name="Stud. Mycol.">
        <title>101 Dothideomycetes genomes: a test case for predicting lifestyles and emergence of pathogens.</title>
        <authorList>
            <person name="Haridas S."/>
            <person name="Albert R."/>
            <person name="Binder M."/>
            <person name="Bloem J."/>
            <person name="Labutti K."/>
            <person name="Salamov A."/>
            <person name="Andreopoulos B."/>
            <person name="Baker S."/>
            <person name="Barry K."/>
            <person name="Bills G."/>
            <person name="Bluhm B."/>
            <person name="Cannon C."/>
            <person name="Castanera R."/>
            <person name="Culley D."/>
            <person name="Daum C."/>
            <person name="Ezra D."/>
            <person name="Gonzalez J."/>
            <person name="Henrissat B."/>
            <person name="Kuo A."/>
            <person name="Liang C."/>
            <person name="Lipzen A."/>
            <person name="Lutzoni F."/>
            <person name="Magnuson J."/>
            <person name="Mondo S."/>
            <person name="Nolan M."/>
            <person name="Ohm R."/>
            <person name="Pangilinan J."/>
            <person name="Park H.-J."/>
            <person name="Ramirez L."/>
            <person name="Alfaro M."/>
            <person name="Sun H."/>
            <person name="Tritt A."/>
            <person name="Yoshinaga Y."/>
            <person name="Zwiers L.-H."/>
            <person name="Turgeon B."/>
            <person name="Goodwin S."/>
            <person name="Spatafora J."/>
            <person name="Crous P."/>
            <person name="Grigoriev I."/>
        </authorList>
    </citation>
    <scope>NUCLEOTIDE SEQUENCE</scope>
    <source>
        <strain evidence="1">ATCC 200398</strain>
    </source>
</reference>
<organism evidence="1 2">
    <name type="scientific">Lindgomyces ingoldianus</name>
    <dbReference type="NCBI Taxonomy" id="673940"/>
    <lineage>
        <taxon>Eukaryota</taxon>
        <taxon>Fungi</taxon>
        <taxon>Dikarya</taxon>
        <taxon>Ascomycota</taxon>
        <taxon>Pezizomycotina</taxon>
        <taxon>Dothideomycetes</taxon>
        <taxon>Pleosporomycetidae</taxon>
        <taxon>Pleosporales</taxon>
        <taxon>Lindgomycetaceae</taxon>
        <taxon>Lindgomyces</taxon>
    </lineage>
</organism>
<protein>
    <submittedName>
        <fullName evidence="1">Uncharacterized protein</fullName>
    </submittedName>
</protein>
<evidence type="ECO:0000313" key="1">
    <source>
        <dbReference type="EMBL" id="KAF2477021.1"/>
    </source>
</evidence>
<gene>
    <name evidence="1" type="ORF">BDR25DRAFT_300116</name>
</gene>